<dbReference type="Gene3D" id="1.20.58.410">
    <property type="entry name" value="Release factor"/>
    <property type="match status" value="1"/>
</dbReference>
<dbReference type="InterPro" id="IPR045853">
    <property type="entry name" value="Pep_chain_release_fac_I_sf"/>
</dbReference>
<accession>A0A518DJQ0</accession>
<organism evidence="8 9">
    <name type="scientific">Pirellulimonas nuda</name>
    <dbReference type="NCBI Taxonomy" id="2528009"/>
    <lineage>
        <taxon>Bacteria</taxon>
        <taxon>Pseudomonadati</taxon>
        <taxon>Planctomycetota</taxon>
        <taxon>Planctomycetia</taxon>
        <taxon>Pirellulales</taxon>
        <taxon>Lacipirellulaceae</taxon>
        <taxon>Pirellulimonas</taxon>
    </lineage>
</organism>
<sequence length="406" mass="45173">MAVYPSVVASWRFLKRRVIRILPCFPHTYRRTSWTKSGTTAARRSGTRWSSSETLFDYASKKQRIGEIEKEQGDPGFWNDQEHAQEVIGELKGLGAVVDPLDKALTGAGDLAAMLEMAEEDDSFAGEVRSEVERLEGLIEALKLSALLSGKHDAAGAIITLNARDGGTDANDWAEMLMRMYLQWAQHAGYSSELIDRQDNEEAGINTATIAVRGPMAYGYLRGESGIHRLVRISPFNSEGKRQTSFAAVDVSPEISESVDVEINEADVRTDTYRASGAGGQHVNKTDSAVRLTHIPTGIVAQCQSERSQHKNRATAWKMLRSRMARFEEEKREAEDAAKYQNQAKSGFGSQIRNYFLHPDQRVKDARTKFQMGNFHAVLDGDIQGFLEATLRWRAGQPIADDDGED</sequence>
<dbReference type="GO" id="GO:0005737">
    <property type="term" value="C:cytoplasm"/>
    <property type="evidence" value="ECO:0007669"/>
    <property type="project" value="UniProtKB-SubCell"/>
</dbReference>
<dbReference type="Proteomes" id="UP000317429">
    <property type="component" value="Chromosome"/>
</dbReference>
<evidence type="ECO:0000256" key="2">
    <source>
        <dbReference type="ARBA" id="ARBA00022481"/>
    </source>
</evidence>
<dbReference type="PANTHER" id="PTHR43116">
    <property type="entry name" value="PEPTIDE CHAIN RELEASE FACTOR 2"/>
    <property type="match status" value="1"/>
</dbReference>
<dbReference type="PROSITE" id="PS00745">
    <property type="entry name" value="RF_PROK_I"/>
    <property type="match status" value="1"/>
</dbReference>
<dbReference type="InterPro" id="IPR004374">
    <property type="entry name" value="PrfB"/>
</dbReference>
<keyword evidence="4" id="KW-0963">Cytoplasm</keyword>
<evidence type="ECO:0000256" key="5">
    <source>
        <dbReference type="NCBIfam" id="TIGR00020"/>
    </source>
</evidence>
<comment type="PTM">
    <text evidence="4">Methylated by PrmC. Methylation increases the termination efficiency of RF2.</text>
</comment>
<name>A0A518DJQ0_9BACT</name>
<dbReference type="FunFam" id="3.30.160.20:FF:000004">
    <property type="entry name" value="Peptide chain release factor 1"/>
    <property type="match status" value="1"/>
</dbReference>
<evidence type="ECO:0000259" key="7">
    <source>
        <dbReference type="PROSITE" id="PS00745"/>
    </source>
</evidence>
<protein>
    <recommendedName>
        <fullName evidence="4 5">Peptide chain release factor 2</fullName>
        <shortName evidence="4">RF-2</shortName>
    </recommendedName>
</protein>
<comment type="function">
    <text evidence="4">Peptide chain release factor 2 directs the termination of translation in response to the peptide chain termination codons UGA and UAA.</text>
</comment>
<gene>
    <name evidence="4 8" type="primary">prfB</name>
    <name evidence="8" type="ORF">Pla175_51370</name>
</gene>
<dbReference type="Gene3D" id="3.30.160.20">
    <property type="match status" value="1"/>
</dbReference>
<dbReference type="EMBL" id="CP036291">
    <property type="protein sequence ID" value="QDU91707.1"/>
    <property type="molecule type" value="Genomic_DNA"/>
</dbReference>
<evidence type="ECO:0000313" key="8">
    <source>
        <dbReference type="EMBL" id="QDU91707.1"/>
    </source>
</evidence>
<dbReference type="KEGG" id="pnd:Pla175_51370"/>
<feature type="coiled-coil region" evidence="6">
    <location>
        <begin position="317"/>
        <end position="344"/>
    </location>
</feature>
<feature type="modified residue" description="N5-methylglutamine" evidence="4">
    <location>
        <position position="281"/>
    </location>
</feature>
<dbReference type="Gene3D" id="3.30.70.1660">
    <property type="match status" value="1"/>
</dbReference>
<dbReference type="GO" id="GO:0016149">
    <property type="term" value="F:translation release factor activity, codon specific"/>
    <property type="evidence" value="ECO:0007669"/>
    <property type="project" value="UniProtKB-UniRule"/>
</dbReference>
<proteinExistence type="inferred from homology"/>
<evidence type="ECO:0000256" key="3">
    <source>
        <dbReference type="ARBA" id="ARBA00022917"/>
    </source>
</evidence>
<dbReference type="InterPro" id="IPR000352">
    <property type="entry name" value="Pep_chain_release_fac_I"/>
</dbReference>
<dbReference type="Pfam" id="PF00472">
    <property type="entry name" value="RF-1"/>
    <property type="match status" value="1"/>
</dbReference>
<reference evidence="8 9" key="1">
    <citation type="submission" date="2019-02" db="EMBL/GenBank/DDBJ databases">
        <title>Deep-cultivation of Planctomycetes and their phenomic and genomic characterization uncovers novel biology.</title>
        <authorList>
            <person name="Wiegand S."/>
            <person name="Jogler M."/>
            <person name="Boedeker C."/>
            <person name="Pinto D."/>
            <person name="Vollmers J."/>
            <person name="Rivas-Marin E."/>
            <person name="Kohn T."/>
            <person name="Peeters S.H."/>
            <person name="Heuer A."/>
            <person name="Rast P."/>
            <person name="Oberbeckmann S."/>
            <person name="Bunk B."/>
            <person name="Jeske O."/>
            <person name="Meyerdierks A."/>
            <person name="Storesund J.E."/>
            <person name="Kallscheuer N."/>
            <person name="Luecker S."/>
            <person name="Lage O.M."/>
            <person name="Pohl T."/>
            <person name="Merkel B.J."/>
            <person name="Hornburger P."/>
            <person name="Mueller R.-W."/>
            <person name="Bruemmer F."/>
            <person name="Labrenz M."/>
            <person name="Spormann A.M."/>
            <person name="Op den Camp H."/>
            <person name="Overmann J."/>
            <person name="Amann R."/>
            <person name="Jetten M.S.M."/>
            <person name="Mascher T."/>
            <person name="Medema M.H."/>
            <person name="Devos D.P."/>
            <person name="Kaster A.-K."/>
            <person name="Ovreas L."/>
            <person name="Rohde M."/>
            <person name="Galperin M.Y."/>
            <person name="Jogler C."/>
        </authorList>
    </citation>
    <scope>NUCLEOTIDE SEQUENCE [LARGE SCALE GENOMIC DNA]</scope>
    <source>
        <strain evidence="8 9">Pla175</strain>
    </source>
</reference>
<evidence type="ECO:0000313" key="9">
    <source>
        <dbReference type="Proteomes" id="UP000317429"/>
    </source>
</evidence>
<keyword evidence="9" id="KW-1185">Reference proteome</keyword>
<comment type="subcellular location">
    <subcellularLocation>
        <location evidence="4">Cytoplasm</location>
    </subcellularLocation>
</comment>
<dbReference type="Pfam" id="PF03462">
    <property type="entry name" value="PCRF"/>
    <property type="match status" value="1"/>
</dbReference>
<keyword evidence="3 4" id="KW-0648">Protein biosynthesis</keyword>
<dbReference type="NCBIfam" id="TIGR00020">
    <property type="entry name" value="prfB"/>
    <property type="match status" value="1"/>
</dbReference>
<feature type="domain" description="Prokaryotic-type class I peptide chain release factors" evidence="7">
    <location>
        <begin position="274"/>
        <end position="290"/>
    </location>
</feature>
<dbReference type="PANTHER" id="PTHR43116:SF3">
    <property type="entry name" value="CLASS I PEPTIDE CHAIN RELEASE FACTOR"/>
    <property type="match status" value="1"/>
</dbReference>
<keyword evidence="6" id="KW-0175">Coiled coil</keyword>
<dbReference type="HAMAP" id="MF_00094">
    <property type="entry name" value="Rel_fac_2"/>
    <property type="match status" value="1"/>
</dbReference>
<keyword evidence="2 4" id="KW-0488">Methylation</keyword>
<evidence type="ECO:0000256" key="1">
    <source>
        <dbReference type="ARBA" id="ARBA00010835"/>
    </source>
</evidence>
<dbReference type="SUPFAM" id="SSF75620">
    <property type="entry name" value="Release factor"/>
    <property type="match status" value="1"/>
</dbReference>
<evidence type="ECO:0000256" key="4">
    <source>
        <dbReference type="HAMAP-Rule" id="MF_00094"/>
    </source>
</evidence>
<evidence type="ECO:0000256" key="6">
    <source>
        <dbReference type="SAM" id="Coils"/>
    </source>
</evidence>
<dbReference type="InterPro" id="IPR005139">
    <property type="entry name" value="PCRF"/>
</dbReference>
<comment type="similarity">
    <text evidence="1 4">Belongs to the prokaryotic/mitochondrial release factor family.</text>
</comment>
<dbReference type="AlphaFoldDB" id="A0A518DJQ0"/>
<dbReference type="SMART" id="SM00937">
    <property type="entry name" value="PCRF"/>
    <property type="match status" value="1"/>
</dbReference>